<feature type="domain" description="Trichome birefringence-like C-terminal" evidence="3">
    <location>
        <begin position="48"/>
        <end position="160"/>
    </location>
</feature>
<keyword evidence="5" id="KW-1185">Reference proteome</keyword>
<evidence type="ECO:0000256" key="1">
    <source>
        <dbReference type="ARBA" id="ARBA00007727"/>
    </source>
</evidence>
<dbReference type="AlphaFoldDB" id="A0A0E0GNS4"/>
<comment type="similarity">
    <text evidence="1">Belongs to the PC-esterase family. TBL subfamily.</text>
</comment>
<dbReference type="Pfam" id="PF13839">
    <property type="entry name" value="PC-Esterase"/>
    <property type="match status" value="1"/>
</dbReference>
<evidence type="ECO:0000313" key="4">
    <source>
        <dbReference type="EnsemblPlants" id="ONIVA03G22320.1"/>
    </source>
</evidence>
<feature type="compositionally biased region" description="Low complexity" evidence="2">
    <location>
        <begin position="173"/>
        <end position="184"/>
    </location>
</feature>
<proteinExistence type="inferred from homology"/>
<dbReference type="InterPro" id="IPR026057">
    <property type="entry name" value="TBL_C"/>
</dbReference>
<dbReference type="eggNOG" id="ENOG502R691">
    <property type="taxonomic scope" value="Eukaryota"/>
</dbReference>
<dbReference type="Proteomes" id="UP000006591">
    <property type="component" value="Chromosome 3"/>
</dbReference>
<dbReference type="HOGENOM" id="CLU_104371_0_0_1"/>
<reference evidence="4" key="2">
    <citation type="submission" date="2018-04" db="EMBL/GenBank/DDBJ databases">
        <title>OnivRS2 (Oryza nivara Reference Sequence Version 2).</title>
        <authorList>
            <person name="Zhang J."/>
            <person name="Kudrna D."/>
            <person name="Lee S."/>
            <person name="Talag J."/>
            <person name="Rajasekar S."/>
            <person name="Welchert J."/>
            <person name="Hsing Y.-I."/>
            <person name="Wing R.A."/>
        </authorList>
    </citation>
    <scope>NUCLEOTIDE SEQUENCE [LARGE SCALE GENOMIC DNA]</scope>
    <source>
        <strain evidence="4">SL10</strain>
    </source>
</reference>
<reference evidence="4" key="1">
    <citation type="submission" date="2015-04" db="UniProtKB">
        <authorList>
            <consortium name="EnsemblPlants"/>
        </authorList>
    </citation>
    <scope>IDENTIFICATION</scope>
    <source>
        <strain evidence="4">SL10</strain>
    </source>
</reference>
<dbReference type="EnsemblPlants" id="ONIVA03G22320.1">
    <property type="protein sequence ID" value="ONIVA03G22320.1"/>
    <property type="gene ID" value="ONIVA03G22320"/>
</dbReference>
<dbReference type="GO" id="GO:0016740">
    <property type="term" value="F:transferase activity"/>
    <property type="evidence" value="ECO:0007669"/>
    <property type="project" value="InterPro"/>
</dbReference>
<evidence type="ECO:0000256" key="2">
    <source>
        <dbReference type="SAM" id="MobiDB-lite"/>
    </source>
</evidence>
<feature type="region of interest" description="Disordered" evidence="2">
    <location>
        <begin position="171"/>
        <end position="215"/>
    </location>
</feature>
<organism evidence="4">
    <name type="scientific">Oryza nivara</name>
    <name type="common">Indian wild rice</name>
    <name type="synonym">Oryza sativa f. spontanea</name>
    <dbReference type="NCBI Taxonomy" id="4536"/>
    <lineage>
        <taxon>Eukaryota</taxon>
        <taxon>Viridiplantae</taxon>
        <taxon>Streptophyta</taxon>
        <taxon>Embryophyta</taxon>
        <taxon>Tracheophyta</taxon>
        <taxon>Spermatophyta</taxon>
        <taxon>Magnoliopsida</taxon>
        <taxon>Liliopsida</taxon>
        <taxon>Poales</taxon>
        <taxon>Poaceae</taxon>
        <taxon>BOP clade</taxon>
        <taxon>Oryzoideae</taxon>
        <taxon>Oryzeae</taxon>
        <taxon>Oryzinae</taxon>
        <taxon>Oryza</taxon>
    </lineage>
</organism>
<evidence type="ECO:0000259" key="3">
    <source>
        <dbReference type="Pfam" id="PF13839"/>
    </source>
</evidence>
<dbReference type="Gramene" id="ONIVA03G22320.1">
    <property type="protein sequence ID" value="ONIVA03G22320.1"/>
    <property type="gene ID" value="ONIVA03G22320"/>
</dbReference>
<accession>A0A0E0GNS4</accession>
<sequence length="232" mass="24243">MERKVFTSIGSSTGSTVVTKTSTPGSSPECRSARTARSGTRLMGPRLLSASHWFARPAVYYQHGRVVGCHDCGDNNGTTILKQPEHAGRRSVLGALVRLDGFNGTAILRTVAPTHYENGGWFDGGECTATRPVNESEDGAAPEMAATEAKFYRAQAEEFAAAEAASRRGNGDARAVAPSSAASALRNGEAVRRRQCSNPAAASPDLAGASTCDSTHTRDVTDVTTLLGTAGI</sequence>
<dbReference type="STRING" id="4536.A0A0E0GNS4"/>
<protein>
    <recommendedName>
        <fullName evidence="3">Trichome birefringence-like C-terminal domain-containing protein</fullName>
    </recommendedName>
</protein>
<name>A0A0E0GNS4_ORYNI</name>
<feature type="compositionally biased region" description="Low complexity" evidence="2">
    <location>
        <begin position="1"/>
        <end position="27"/>
    </location>
</feature>
<evidence type="ECO:0000313" key="5">
    <source>
        <dbReference type="Proteomes" id="UP000006591"/>
    </source>
</evidence>
<feature type="region of interest" description="Disordered" evidence="2">
    <location>
        <begin position="1"/>
        <end position="38"/>
    </location>
</feature>